<evidence type="ECO:0008006" key="4">
    <source>
        <dbReference type="Google" id="ProtNLM"/>
    </source>
</evidence>
<evidence type="ECO:0000313" key="3">
    <source>
        <dbReference type="Proteomes" id="UP000005087"/>
    </source>
</evidence>
<evidence type="ECO:0000256" key="1">
    <source>
        <dbReference type="SAM" id="MobiDB-lite"/>
    </source>
</evidence>
<reference evidence="2 3" key="1">
    <citation type="submission" date="2011-09" db="EMBL/GenBank/DDBJ databases">
        <authorList>
            <consortium name="US DOE Joint Genome Institute (JGI-PGF)"/>
            <person name="Lucas S."/>
            <person name="Han J."/>
            <person name="Lapidus A."/>
            <person name="Cheng J.-F."/>
            <person name="Goodwin L."/>
            <person name="Pitluck S."/>
            <person name="Peters L."/>
            <person name="Land M.L."/>
            <person name="Hauser L."/>
            <person name="Brambilla E."/>
            <person name="Klenk H.-P."/>
            <person name="Woyke T.J."/>
        </authorList>
    </citation>
    <scope>NUCLEOTIDE SEQUENCE [LARGE SCALE GENOMIC DNA]</scope>
    <source>
        <strain evidence="2 3">K62</strain>
    </source>
</reference>
<reference evidence="3" key="2">
    <citation type="submission" date="2012-01" db="EMBL/GenBank/DDBJ databases">
        <title>Noncontiguous Finished sequence of chromosome of Saccharomonospora glauca K62.</title>
        <authorList>
            <consortium name="US DOE Joint Genome Institute"/>
            <person name="Lucas S."/>
            <person name="Han J."/>
            <person name="Lapidus A."/>
            <person name="Cheng J.-F."/>
            <person name="Goodwin L."/>
            <person name="Pitluck S."/>
            <person name="Peters L."/>
            <person name="Mikhailova N."/>
            <person name="Held B."/>
            <person name="Detter J.C."/>
            <person name="Han C."/>
            <person name="Tapia R."/>
            <person name="Land M."/>
            <person name="Hauser L."/>
            <person name="Kyrpides N."/>
            <person name="Ivanova N."/>
            <person name="Pagani I."/>
            <person name="Brambilla E.-M."/>
            <person name="Klenk H.-P."/>
            <person name="Woyke T."/>
        </authorList>
    </citation>
    <scope>NUCLEOTIDE SEQUENCE [LARGE SCALE GENOMIC DNA]</scope>
    <source>
        <strain evidence="3">K62</strain>
    </source>
</reference>
<feature type="region of interest" description="Disordered" evidence="1">
    <location>
        <begin position="127"/>
        <end position="176"/>
    </location>
</feature>
<name>I1CWE2_9PSEU</name>
<sequence>MSEQDPTTQAPREPDVDPELEAGFYGFVASKPKFSDENGKPYLFFRAGQIHYDYHPDGSRTQLPTTFHTIVAFEGAAVHGDTHLQKRDVFLAFGRMEDKPHPDTGASRKRFIANRFGHDLARMNYQVGTPRRLVDMQQQGRETPDREQPSREQSRSSAFEPVQADQVEAEQPARAM</sequence>
<keyword evidence="3" id="KW-1185">Reference proteome</keyword>
<dbReference type="RefSeq" id="WP_005460708.1">
    <property type="nucleotide sequence ID" value="NZ_CM001484.1"/>
</dbReference>
<organism evidence="2 3">
    <name type="scientific">Saccharomonospora glauca K62</name>
    <dbReference type="NCBI Taxonomy" id="928724"/>
    <lineage>
        <taxon>Bacteria</taxon>
        <taxon>Bacillati</taxon>
        <taxon>Actinomycetota</taxon>
        <taxon>Actinomycetes</taxon>
        <taxon>Pseudonocardiales</taxon>
        <taxon>Pseudonocardiaceae</taxon>
        <taxon>Saccharomonospora</taxon>
    </lineage>
</organism>
<accession>I1CWE2</accession>
<dbReference type="EMBL" id="CM001484">
    <property type="protein sequence ID" value="EIE97016.1"/>
    <property type="molecule type" value="Genomic_DNA"/>
</dbReference>
<evidence type="ECO:0000313" key="2">
    <source>
        <dbReference type="EMBL" id="EIE97016.1"/>
    </source>
</evidence>
<feature type="compositionally biased region" description="Basic and acidic residues" evidence="1">
    <location>
        <begin position="142"/>
        <end position="154"/>
    </location>
</feature>
<dbReference type="Gene3D" id="2.40.50.140">
    <property type="entry name" value="Nucleic acid-binding proteins"/>
    <property type="match status" value="1"/>
</dbReference>
<dbReference type="HOGENOM" id="CLU_143360_0_0_11"/>
<dbReference type="AlphaFoldDB" id="I1CWE2"/>
<dbReference type="STRING" id="928724.SacglDRAFT_00050"/>
<dbReference type="OrthoDB" id="4773434at2"/>
<dbReference type="Proteomes" id="UP000005087">
    <property type="component" value="Chromosome"/>
</dbReference>
<proteinExistence type="predicted"/>
<gene>
    <name evidence="2" type="ORF">SacglDRAFT_00050</name>
</gene>
<dbReference type="InterPro" id="IPR012340">
    <property type="entry name" value="NA-bd_OB-fold"/>
</dbReference>
<protein>
    <recommendedName>
        <fullName evidence="4">Single-stranded DNA-binding protein</fullName>
    </recommendedName>
</protein>
<dbReference type="eggNOG" id="COG0629">
    <property type="taxonomic scope" value="Bacteria"/>
</dbReference>